<reference evidence="3 4" key="1">
    <citation type="submission" date="2024-04" db="EMBL/GenBank/DDBJ databases">
        <title>Tritrichomonas musculus Genome.</title>
        <authorList>
            <person name="Alves-Ferreira E."/>
            <person name="Grigg M."/>
            <person name="Lorenzi H."/>
            <person name="Galac M."/>
        </authorList>
    </citation>
    <scope>NUCLEOTIDE SEQUENCE [LARGE SCALE GENOMIC DNA]</scope>
    <source>
        <strain evidence="3 4">EAF2021</strain>
    </source>
</reference>
<dbReference type="SMART" id="SM00054">
    <property type="entry name" value="EFh"/>
    <property type="match status" value="2"/>
</dbReference>
<dbReference type="PANTHER" id="PTHR20875:SF0">
    <property type="entry name" value="GH12158P"/>
    <property type="match status" value="1"/>
</dbReference>
<dbReference type="EMBL" id="JAPFFF010000004">
    <property type="protein sequence ID" value="KAK8891204.1"/>
    <property type="molecule type" value="Genomic_DNA"/>
</dbReference>
<evidence type="ECO:0000313" key="4">
    <source>
        <dbReference type="Proteomes" id="UP001470230"/>
    </source>
</evidence>
<feature type="region of interest" description="Disordered" evidence="1">
    <location>
        <begin position="614"/>
        <end position="646"/>
    </location>
</feature>
<feature type="compositionally biased region" description="Low complexity" evidence="1">
    <location>
        <begin position="616"/>
        <end position="628"/>
    </location>
</feature>
<feature type="domain" description="EF-hand" evidence="2">
    <location>
        <begin position="117"/>
        <end position="152"/>
    </location>
</feature>
<feature type="domain" description="EF-hand" evidence="2">
    <location>
        <begin position="393"/>
        <end position="428"/>
    </location>
</feature>
<dbReference type="PANTHER" id="PTHR20875">
    <property type="entry name" value="EF-HAND CALCIUM-BINDING DOMAIN-CONTAINING PROTEIN 6-RELATED"/>
    <property type="match status" value="1"/>
</dbReference>
<gene>
    <name evidence="3" type="ORF">M9Y10_028410</name>
</gene>
<dbReference type="InterPro" id="IPR052603">
    <property type="entry name" value="EFCB6"/>
</dbReference>
<evidence type="ECO:0000313" key="3">
    <source>
        <dbReference type="EMBL" id="KAK8891204.1"/>
    </source>
</evidence>
<dbReference type="Gene3D" id="1.10.238.10">
    <property type="entry name" value="EF-hand"/>
    <property type="match status" value="4"/>
</dbReference>
<name>A0ABR2KJ85_9EUKA</name>
<dbReference type="SUPFAM" id="SSF47473">
    <property type="entry name" value="EF-hand"/>
    <property type="match status" value="3"/>
</dbReference>
<comment type="caution">
    <text evidence="3">The sequence shown here is derived from an EMBL/GenBank/DDBJ whole genome shotgun (WGS) entry which is preliminary data.</text>
</comment>
<feature type="compositionally biased region" description="Basic and acidic residues" evidence="1">
    <location>
        <begin position="631"/>
        <end position="641"/>
    </location>
</feature>
<protein>
    <recommendedName>
        <fullName evidence="2">EF-hand domain-containing protein</fullName>
    </recommendedName>
</protein>
<evidence type="ECO:0000259" key="2">
    <source>
        <dbReference type="PROSITE" id="PS50222"/>
    </source>
</evidence>
<dbReference type="Proteomes" id="UP001470230">
    <property type="component" value="Unassembled WGS sequence"/>
</dbReference>
<proteinExistence type="predicted"/>
<organism evidence="3 4">
    <name type="scientific">Tritrichomonas musculus</name>
    <dbReference type="NCBI Taxonomy" id="1915356"/>
    <lineage>
        <taxon>Eukaryota</taxon>
        <taxon>Metamonada</taxon>
        <taxon>Parabasalia</taxon>
        <taxon>Tritrichomonadida</taxon>
        <taxon>Tritrichomonadidae</taxon>
        <taxon>Tritrichomonas</taxon>
    </lineage>
</organism>
<dbReference type="InterPro" id="IPR002048">
    <property type="entry name" value="EF_hand_dom"/>
</dbReference>
<dbReference type="InterPro" id="IPR011992">
    <property type="entry name" value="EF-hand-dom_pair"/>
</dbReference>
<dbReference type="PROSITE" id="PS50222">
    <property type="entry name" value="EF_HAND_2"/>
    <property type="match status" value="2"/>
</dbReference>
<evidence type="ECO:0000256" key="1">
    <source>
        <dbReference type="SAM" id="MobiDB-lite"/>
    </source>
</evidence>
<accession>A0ABR2KJ85</accession>
<keyword evidence="4" id="KW-1185">Reference proteome</keyword>
<sequence length="884" mass="102100">MNPSEAARKRTLEQMMLVAQREKLTIMSPRDNPKIPYQMSEFDFRNTILDFPMTISPDDLAKIVEYYKEGRRINYGKFVDDLLASAPSSSSGSNEEANSPTRHINPHYVALARFLHDRNTDLITLIEFMDRNKNGKITAENFARCLTDFPEAVDVAKITMDLKTKEIDYIKLQKLLKTIKIGPLITKKDPVDSNTLPKCFSVFSHLINERSIQIDEYFLREHRTKTGLMPKDRFFSLLYQLDLPMPREDIQQIADFFADKDGNVDYQQFVSTVVVKDEDTYTPPPPVVDTQAVIDKIIKCFNNRKLNIWSIFKPHDKEGTGKVSTTLFLKIVNQFNVDTDPEELRLAVESMSDQETKTVDYIEFSKMVDKSVSVDFNETIESTLQKLRDFIKDKRVSLNRTLRGYDRDKSGLITTDQFLAGLRKIGYIIDEHDMKLISDNYEDKSLRHHILWRKLCEDVDVTNGDISGSGSVSLQSSASLSSYDNINYSSSLKELLTTNSPKQMPLYRIQDYEENGHLKKRESGPVPENLIPLYSEIAKCMNKFGFDLEGELISYDRFKKGIVSRTDFKQTLDLIPMLIPPAQLDDLIRYYCEEQTGKIYYLFFLHDLEEFGGKAESNQETEPSTQTEQETENKSEIKDETQNTENLNLTIGQRAKLKTNTLAAIPSWSDNNALKERSGFTETFESRMSRPVDNLPESVKPVLVKILEYTSEHAMTPREIFSHFDKYHNGLLETGALQVSFGPTGIYISPKEFDLLVEVFRDKERPDLVNYLMICNAINSLNKKDSMIGTIPLSETEEDEAWRAVNRVQTTLRNRRRSIKWLFINETKDTITTKDLFYRLEEVGRVSMTPEERRLLVKKYHVNARGDIDWRRLCEDSETTIRIV</sequence>